<evidence type="ECO:0000313" key="9">
    <source>
        <dbReference type="Proteomes" id="UP000006048"/>
    </source>
</evidence>
<dbReference type="PANTHER" id="PTHR33452:SF1">
    <property type="entry name" value="INNER MEMBRANE PROTEIN YPHA-RELATED"/>
    <property type="match status" value="1"/>
</dbReference>
<evidence type="ECO:0000313" key="8">
    <source>
        <dbReference type="EMBL" id="AFM10851.1"/>
    </source>
</evidence>
<comment type="similarity">
    <text evidence="2">Belongs to the DoxX family.</text>
</comment>
<feature type="transmembrane region" description="Helical" evidence="7">
    <location>
        <begin position="122"/>
        <end position="143"/>
    </location>
</feature>
<dbReference type="Pfam" id="PF07681">
    <property type="entry name" value="DoxX"/>
    <property type="match status" value="1"/>
</dbReference>
<evidence type="ECO:0000256" key="7">
    <source>
        <dbReference type="SAM" id="Phobius"/>
    </source>
</evidence>
<dbReference type="InterPro" id="IPR032808">
    <property type="entry name" value="DoxX"/>
</dbReference>
<keyword evidence="5 7" id="KW-1133">Transmembrane helix</keyword>
<dbReference type="RefSeq" id="WP_014801372.1">
    <property type="nucleotide sequence ID" value="NC_018020.1"/>
</dbReference>
<sequence length="149" mass="15472">MTDLIQTIVATDAGWSGLVLRVALAVMILPHGAQKLLGWFGGYGFKGTMGYFTGTAGLPAIVAFLVIVGEFFGGLMLLSGAGTRIGALSVGLIMLGAMLMVHRQNGFFMNWYGAQKGEGVEFFILAIGISAALVISGGGNLSVDSLIKL</sequence>
<evidence type="ECO:0000256" key="5">
    <source>
        <dbReference type="ARBA" id="ARBA00022989"/>
    </source>
</evidence>
<evidence type="ECO:0000256" key="3">
    <source>
        <dbReference type="ARBA" id="ARBA00022475"/>
    </source>
</evidence>
<dbReference type="HOGENOM" id="CLU_058421_3_4_12"/>
<keyword evidence="9" id="KW-1185">Reference proteome</keyword>
<keyword evidence="3" id="KW-1003">Cell membrane</keyword>
<organism evidence="8 9">
    <name type="scientific">Turneriella parva (strain ATCC BAA-1111 / DSM 21527 / NCTC 11395 / H)</name>
    <name type="common">Leptospira parva</name>
    <dbReference type="NCBI Taxonomy" id="869212"/>
    <lineage>
        <taxon>Bacteria</taxon>
        <taxon>Pseudomonadati</taxon>
        <taxon>Spirochaetota</taxon>
        <taxon>Spirochaetia</taxon>
        <taxon>Leptospirales</taxon>
        <taxon>Leptospiraceae</taxon>
        <taxon>Turneriella</taxon>
    </lineage>
</organism>
<dbReference type="GO" id="GO:0005886">
    <property type="term" value="C:plasma membrane"/>
    <property type="evidence" value="ECO:0007669"/>
    <property type="project" value="UniProtKB-SubCell"/>
</dbReference>
<name>I4B0P4_TURPD</name>
<feature type="transmembrane region" description="Helical" evidence="7">
    <location>
        <begin position="49"/>
        <end position="73"/>
    </location>
</feature>
<evidence type="ECO:0000256" key="6">
    <source>
        <dbReference type="ARBA" id="ARBA00023136"/>
    </source>
</evidence>
<feature type="transmembrane region" description="Helical" evidence="7">
    <location>
        <begin position="85"/>
        <end position="102"/>
    </location>
</feature>
<dbReference type="KEGG" id="tpx:Turpa_0189"/>
<evidence type="ECO:0000256" key="2">
    <source>
        <dbReference type="ARBA" id="ARBA00006679"/>
    </source>
</evidence>
<evidence type="ECO:0000256" key="4">
    <source>
        <dbReference type="ARBA" id="ARBA00022692"/>
    </source>
</evidence>
<dbReference type="EMBL" id="CP002959">
    <property type="protein sequence ID" value="AFM10851.1"/>
    <property type="molecule type" value="Genomic_DNA"/>
</dbReference>
<comment type="subcellular location">
    <subcellularLocation>
        <location evidence="1">Cell membrane</location>
        <topology evidence="1">Multi-pass membrane protein</topology>
    </subcellularLocation>
</comment>
<evidence type="ECO:0000256" key="1">
    <source>
        <dbReference type="ARBA" id="ARBA00004651"/>
    </source>
</evidence>
<dbReference type="InterPro" id="IPR051907">
    <property type="entry name" value="DoxX-like_oxidoreductase"/>
</dbReference>
<dbReference type="OrthoDB" id="346004at2"/>
<accession>I4B0P4</accession>
<dbReference type="STRING" id="869212.Turpa_0189"/>
<dbReference type="AlphaFoldDB" id="I4B0P4"/>
<dbReference type="Proteomes" id="UP000006048">
    <property type="component" value="Chromosome"/>
</dbReference>
<gene>
    <name evidence="8" type="ordered locus">Turpa_0189</name>
</gene>
<keyword evidence="4 7" id="KW-0812">Transmembrane</keyword>
<protein>
    <submittedName>
        <fullName evidence="8">DoxX family protein</fullName>
    </submittedName>
</protein>
<dbReference type="PANTHER" id="PTHR33452">
    <property type="entry name" value="OXIDOREDUCTASE CATD-RELATED"/>
    <property type="match status" value="1"/>
</dbReference>
<dbReference type="PATRIC" id="fig|869212.3.peg.147"/>
<keyword evidence="6 7" id="KW-0472">Membrane</keyword>
<reference evidence="8 9" key="1">
    <citation type="submission" date="2012-06" db="EMBL/GenBank/DDBJ databases">
        <title>The complete chromosome of genome of Turneriella parva DSM 21527.</title>
        <authorList>
            <consortium name="US DOE Joint Genome Institute (JGI-PGF)"/>
            <person name="Lucas S."/>
            <person name="Han J."/>
            <person name="Lapidus A."/>
            <person name="Bruce D."/>
            <person name="Goodwin L."/>
            <person name="Pitluck S."/>
            <person name="Peters L."/>
            <person name="Kyrpides N."/>
            <person name="Mavromatis K."/>
            <person name="Ivanova N."/>
            <person name="Mikhailova N."/>
            <person name="Chertkov O."/>
            <person name="Detter J.C."/>
            <person name="Tapia R."/>
            <person name="Han C."/>
            <person name="Land M."/>
            <person name="Hauser L."/>
            <person name="Markowitz V."/>
            <person name="Cheng J.-F."/>
            <person name="Hugenholtz P."/>
            <person name="Woyke T."/>
            <person name="Wu D."/>
            <person name="Gronow S."/>
            <person name="Wellnitz S."/>
            <person name="Brambilla E."/>
            <person name="Klenk H.-P."/>
            <person name="Eisen J.A."/>
        </authorList>
    </citation>
    <scope>NUCLEOTIDE SEQUENCE [LARGE SCALE GENOMIC DNA]</scope>
    <source>
        <strain evidence="9">ATCC BAA-1111 / DSM 21527 / NCTC 11395 / H</strain>
    </source>
</reference>
<proteinExistence type="inferred from homology"/>
<feature type="transmembrane region" description="Helical" evidence="7">
    <location>
        <begin position="7"/>
        <end position="29"/>
    </location>
</feature>